<feature type="region of interest" description="Disordered" evidence="1">
    <location>
        <begin position="144"/>
        <end position="187"/>
    </location>
</feature>
<feature type="signal peptide" evidence="2">
    <location>
        <begin position="1"/>
        <end position="22"/>
    </location>
</feature>
<keyword evidence="4" id="KW-1185">Reference proteome</keyword>
<reference evidence="3 4" key="1">
    <citation type="submission" date="2024-10" db="EMBL/GenBank/DDBJ databases">
        <authorList>
            <person name="Ratan Roy A."/>
            <person name="Morales Sandoval P.H."/>
            <person name="De Los Santos Villalobos S."/>
            <person name="Chakraborty S."/>
            <person name="Mukherjee J."/>
        </authorList>
    </citation>
    <scope>NUCLEOTIDE SEQUENCE [LARGE SCALE GENOMIC DNA]</scope>
    <source>
        <strain evidence="3 4">S1</strain>
    </source>
</reference>
<evidence type="ECO:0000313" key="3">
    <source>
        <dbReference type="EMBL" id="MFE4106646.1"/>
    </source>
</evidence>
<dbReference type="InterPro" id="IPR021109">
    <property type="entry name" value="Peptidase_aspartic_dom_sf"/>
</dbReference>
<feature type="compositionally biased region" description="Low complexity" evidence="1">
    <location>
        <begin position="150"/>
        <end position="180"/>
    </location>
</feature>
<gene>
    <name evidence="3" type="ORF">ACFVKH_10190</name>
</gene>
<dbReference type="PROSITE" id="PS51257">
    <property type="entry name" value="PROKAR_LIPOPROTEIN"/>
    <property type="match status" value="1"/>
</dbReference>
<dbReference type="Pfam" id="PF13975">
    <property type="entry name" value="gag-asp_proteas"/>
    <property type="match status" value="1"/>
</dbReference>
<dbReference type="RefSeq" id="WP_377964609.1">
    <property type="nucleotide sequence ID" value="NZ_JBHZOL010000069.1"/>
</dbReference>
<feature type="chain" id="PRO_5047109695" evidence="2">
    <location>
        <begin position="23"/>
        <end position="304"/>
    </location>
</feature>
<dbReference type="InterPro" id="IPR034122">
    <property type="entry name" value="Retropepsin-like_bacterial"/>
</dbReference>
<comment type="caution">
    <text evidence="3">The sequence shown here is derived from an EMBL/GenBank/DDBJ whole genome shotgun (WGS) entry which is preliminary data.</text>
</comment>
<dbReference type="CDD" id="cd05483">
    <property type="entry name" value="retropepsin_like_bacteria"/>
    <property type="match status" value="1"/>
</dbReference>
<keyword evidence="2" id="KW-0732">Signal</keyword>
<name>A0ABW6IES6_9CYAN</name>
<protein>
    <submittedName>
        <fullName evidence="3">Retroviral-like aspartic protease family protein</fullName>
    </submittedName>
</protein>
<organism evidence="3 4">
    <name type="scientific">Almyronema epifaneia S1</name>
    <dbReference type="NCBI Taxonomy" id="2991925"/>
    <lineage>
        <taxon>Bacteria</taxon>
        <taxon>Bacillati</taxon>
        <taxon>Cyanobacteriota</taxon>
        <taxon>Cyanophyceae</taxon>
        <taxon>Nodosilineales</taxon>
        <taxon>Nodosilineaceae</taxon>
        <taxon>Almyronema</taxon>
        <taxon>Almyronema epifaneia</taxon>
    </lineage>
</organism>
<dbReference type="Proteomes" id="UP001600165">
    <property type="component" value="Unassembled WGS sequence"/>
</dbReference>
<accession>A0ABW6IES6</accession>
<evidence type="ECO:0000256" key="2">
    <source>
        <dbReference type="SAM" id="SignalP"/>
    </source>
</evidence>
<sequence length="304" mass="32278">MRGFLFTPASSLALLLSSLALVGCRPSQRLAVEAIAPRLKLTAAIATVAVGTLNLKETAATQSVAYTQALDYAASALSLSQNAYSADDWQLVVNYWQQAVDLLETLSANAVEAATIQSNLSLYRQNLGYAQRQRDRFLEPTAIASPALSTRQPEPTAPAATPPNRETTAASPATSEPAGGKSDRHSVPIVRRLGRTPVVSVSFNQSRHYDMVVDTGASGTLITQKMATDLGITPIGQARITTASATDVVFPVGYVPSLQVGDILAQNVLVAIAGPEQTVGLLGHDIFGDYDVTIRQEVIEFQAR</sequence>
<dbReference type="Gene3D" id="2.40.70.10">
    <property type="entry name" value="Acid Proteases"/>
    <property type="match status" value="1"/>
</dbReference>
<evidence type="ECO:0000313" key="4">
    <source>
        <dbReference type="Proteomes" id="UP001600165"/>
    </source>
</evidence>
<evidence type="ECO:0000256" key="1">
    <source>
        <dbReference type="SAM" id="MobiDB-lite"/>
    </source>
</evidence>
<dbReference type="EMBL" id="JBHZOL010000069">
    <property type="protein sequence ID" value="MFE4106646.1"/>
    <property type="molecule type" value="Genomic_DNA"/>
</dbReference>
<dbReference type="SUPFAM" id="SSF50630">
    <property type="entry name" value="Acid proteases"/>
    <property type="match status" value="1"/>
</dbReference>
<proteinExistence type="predicted"/>